<reference evidence="3" key="1">
    <citation type="submission" date="2014-09" db="EMBL/GenBank/DDBJ databases">
        <authorList>
            <person name="Magalhaes I.L.F."/>
            <person name="Oliveira U."/>
            <person name="Santos F.R."/>
            <person name="Vidigal T.H.D.A."/>
            <person name="Brescovit A.D."/>
            <person name="Santos A.J."/>
        </authorList>
    </citation>
    <scope>NUCLEOTIDE SEQUENCE</scope>
    <source>
        <tissue evidence="3">Shoot tissue taken approximately 20 cm above the soil surface</tissue>
    </source>
</reference>
<dbReference type="PANTHER" id="PTHR46328">
    <property type="entry name" value="FAR-RED IMPAIRED RESPONSIVE (FAR1) FAMILY PROTEIN-RELATED"/>
    <property type="match status" value="1"/>
</dbReference>
<evidence type="ECO:0000259" key="2">
    <source>
        <dbReference type="Pfam" id="PF03101"/>
    </source>
</evidence>
<sequence>MTSSRIDEQDQLQLQDEDMNNMNSNFDQTYSVTEDTSTDYLSTDQIGEQRDEIQDNQLRLPNVEEEDDIQAIHNDSQSIAATKRLSQEHATRHVPLIGMKFSTHEEAYSFYNNYALIIGFSITRFSTYPCKNKKDPMFGKTIRRTFKCNMHGRKTESENNTTKPRVQKLKIAKKKSNATPHTSTTNENKRKTSAIVLTDCLAESIITLTGGIWTITRIILDHNHPLAARDQKNCLWSQTKMFEIEQKLV</sequence>
<accession>A0A0A8XRD1</accession>
<reference evidence="3" key="2">
    <citation type="journal article" date="2015" name="Data Brief">
        <title>Shoot transcriptome of the giant reed, Arundo donax.</title>
        <authorList>
            <person name="Barrero R.A."/>
            <person name="Guerrero F.D."/>
            <person name="Moolhuijzen P."/>
            <person name="Goolsby J.A."/>
            <person name="Tidwell J."/>
            <person name="Bellgard S.E."/>
            <person name="Bellgard M.I."/>
        </authorList>
    </citation>
    <scope>NUCLEOTIDE SEQUENCE</scope>
    <source>
        <tissue evidence="3">Shoot tissue taken approximately 20 cm above the soil surface</tissue>
    </source>
</reference>
<dbReference type="PANTHER" id="PTHR46328:SF27">
    <property type="entry name" value="OS12G0287500 PROTEIN"/>
    <property type="match status" value="1"/>
</dbReference>
<evidence type="ECO:0000256" key="1">
    <source>
        <dbReference type="SAM" id="MobiDB-lite"/>
    </source>
</evidence>
<name>A0A0A8XRD1_ARUDO</name>
<organism evidence="3">
    <name type="scientific">Arundo donax</name>
    <name type="common">Giant reed</name>
    <name type="synonym">Donax arundinaceus</name>
    <dbReference type="NCBI Taxonomy" id="35708"/>
    <lineage>
        <taxon>Eukaryota</taxon>
        <taxon>Viridiplantae</taxon>
        <taxon>Streptophyta</taxon>
        <taxon>Embryophyta</taxon>
        <taxon>Tracheophyta</taxon>
        <taxon>Spermatophyta</taxon>
        <taxon>Magnoliopsida</taxon>
        <taxon>Liliopsida</taxon>
        <taxon>Poales</taxon>
        <taxon>Poaceae</taxon>
        <taxon>PACMAD clade</taxon>
        <taxon>Arundinoideae</taxon>
        <taxon>Arundineae</taxon>
        <taxon>Arundo</taxon>
    </lineage>
</organism>
<feature type="compositionally biased region" description="Polar residues" evidence="1">
    <location>
        <begin position="177"/>
        <end position="186"/>
    </location>
</feature>
<dbReference type="AlphaFoldDB" id="A0A0A8XRD1"/>
<proteinExistence type="predicted"/>
<protein>
    <recommendedName>
        <fullName evidence="2">FAR1 domain-containing protein</fullName>
    </recommendedName>
</protein>
<feature type="domain" description="FAR1" evidence="2">
    <location>
        <begin position="109"/>
        <end position="227"/>
    </location>
</feature>
<dbReference type="InterPro" id="IPR004330">
    <property type="entry name" value="FAR1_DNA_bnd_dom"/>
</dbReference>
<feature type="region of interest" description="Disordered" evidence="1">
    <location>
        <begin position="169"/>
        <end position="188"/>
    </location>
</feature>
<dbReference type="EMBL" id="GBRH01281489">
    <property type="protein sequence ID" value="JAD16406.1"/>
    <property type="molecule type" value="Transcribed_RNA"/>
</dbReference>
<dbReference type="Pfam" id="PF03101">
    <property type="entry name" value="FAR1"/>
    <property type="match status" value="1"/>
</dbReference>
<evidence type="ECO:0000313" key="3">
    <source>
        <dbReference type="EMBL" id="JAD16406.1"/>
    </source>
</evidence>
<feature type="region of interest" description="Disordered" evidence="1">
    <location>
        <begin position="1"/>
        <end position="27"/>
    </location>
</feature>